<keyword evidence="6" id="KW-0931">ER-Golgi transport</keyword>
<organism evidence="13 14">
    <name type="scientific">Stachybotrys elegans</name>
    <dbReference type="NCBI Taxonomy" id="80388"/>
    <lineage>
        <taxon>Eukaryota</taxon>
        <taxon>Fungi</taxon>
        <taxon>Dikarya</taxon>
        <taxon>Ascomycota</taxon>
        <taxon>Pezizomycotina</taxon>
        <taxon>Sordariomycetes</taxon>
        <taxon>Hypocreomycetidae</taxon>
        <taxon>Hypocreales</taxon>
        <taxon>Stachybotryaceae</taxon>
        <taxon>Stachybotrys</taxon>
    </lineage>
</organism>
<evidence type="ECO:0000256" key="6">
    <source>
        <dbReference type="ARBA" id="ARBA00022892"/>
    </source>
</evidence>
<evidence type="ECO:0000313" key="14">
    <source>
        <dbReference type="Proteomes" id="UP000813444"/>
    </source>
</evidence>
<dbReference type="PANTHER" id="PTHR13050">
    <property type="entry name" value="USE1-LIKE PROTEIN"/>
    <property type="match status" value="1"/>
</dbReference>
<feature type="compositionally biased region" description="Acidic residues" evidence="11">
    <location>
        <begin position="113"/>
        <end position="124"/>
    </location>
</feature>
<proteinExistence type="inferred from homology"/>
<evidence type="ECO:0000256" key="1">
    <source>
        <dbReference type="ARBA" id="ARBA00004163"/>
    </source>
</evidence>
<evidence type="ECO:0000256" key="12">
    <source>
        <dbReference type="SAM" id="Phobius"/>
    </source>
</evidence>
<evidence type="ECO:0000256" key="8">
    <source>
        <dbReference type="ARBA" id="ARBA00022989"/>
    </source>
</evidence>
<comment type="similarity">
    <text evidence="2">Belongs to the USE1 family.</text>
</comment>
<comment type="caution">
    <text evidence="13">The sequence shown here is derived from an EMBL/GenBank/DDBJ whole genome shotgun (WGS) entry which is preliminary data.</text>
</comment>
<evidence type="ECO:0000256" key="4">
    <source>
        <dbReference type="ARBA" id="ARBA00022692"/>
    </source>
</evidence>
<feature type="compositionally biased region" description="Low complexity" evidence="11">
    <location>
        <begin position="184"/>
        <end position="195"/>
    </location>
</feature>
<keyword evidence="9 12" id="KW-0472">Membrane</keyword>
<feature type="transmembrane region" description="Helical" evidence="12">
    <location>
        <begin position="304"/>
        <end position="328"/>
    </location>
</feature>
<dbReference type="GO" id="GO:0031201">
    <property type="term" value="C:SNARE complex"/>
    <property type="evidence" value="ECO:0007669"/>
    <property type="project" value="TreeGrafter"/>
</dbReference>
<evidence type="ECO:0000256" key="5">
    <source>
        <dbReference type="ARBA" id="ARBA00022824"/>
    </source>
</evidence>
<evidence type="ECO:0000256" key="2">
    <source>
        <dbReference type="ARBA" id="ARBA00007891"/>
    </source>
</evidence>
<dbReference type="GO" id="GO:0005484">
    <property type="term" value="F:SNAP receptor activity"/>
    <property type="evidence" value="ECO:0007669"/>
    <property type="project" value="TreeGrafter"/>
</dbReference>
<keyword evidence="14" id="KW-1185">Reference proteome</keyword>
<comment type="subcellular location">
    <subcellularLocation>
        <location evidence="1">Endoplasmic reticulum membrane</location>
        <topology evidence="1">Single-pass type IV membrane protein</topology>
    </subcellularLocation>
</comment>
<evidence type="ECO:0000256" key="3">
    <source>
        <dbReference type="ARBA" id="ARBA00022448"/>
    </source>
</evidence>
<sequence length="334" mass="37002">MARLSHVPYLSGNTTVPSTLSAELGQLLYRLQQAVLHPTPERERRLRTSEYERAKLAVNLDHARSLLSRLEQDALTIKAPHRRSEVQGTLNRQREILEQLLDRLEDYRKIAVEDDDDTDGEDILSEIIPTPSESMDSRSSDAADPGQLEETTPDPPAPEPAAASSPIPTQPEPRSVSPTLEAPTQTTQTLRSRTSAPSPQPTAHSTARAALFANRRKPATPQTSTATAEAILDNQRAEQDMLSESILKMAGALKASSQKFSTTLEEDKELLGRAGEGMEKTERSMEAARGRMGMLRRMTEGKGWWGRMILYAWVYGLMVGLVLLVFVMSKLRFG</sequence>
<feature type="region of interest" description="Disordered" evidence="11">
    <location>
        <begin position="112"/>
        <end position="206"/>
    </location>
</feature>
<evidence type="ECO:0000256" key="11">
    <source>
        <dbReference type="SAM" id="MobiDB-lite"/>
    </source>
</evidence>
<dbReference type="PANTHER" id="PTHR13050:SF7">
    <property type="entry name" value="VESICLE TRANSPORT PROTEIN USE1"/>
    <property type="match status" value="1"/>
</dbReference>
<gene>
    <name evidence="13" type="ORF">B0I35DRAFT_422630</name>
</gene>
<dbReference type="AlphaFoldDB" id="A0A8K0T1W0"/>
<keyword evidence="8 12" id="KW-1133">Transmembrane helix</keyword>
<keyword evidence="4 12" id="KW-0812">Transmembrane</keyword>
<keyword evidence="7" id="KW-0653">Protein transport</keyword>
<evidence type="ECO:0000256" key="10">
    <source>
        <dbReference type="SAM" id="Coils"/>
    </source>
</evidence>
<dbReference type="OrthoDB" id="3231855at2759"/>
<dbReference type="GO" id="GO:0015031">
    <property type="term" value="P:protein transport"/>
    <property type="evidence" value="ECO:0007669"/>
    <property type="project" value="UniProtKB-KW"/>
</dbReference>
<reference evidence="13" key="1">
    <citation type="journal article" date="2021" name="Nat. Commun.">
        <title>Genetic determinants of endophytism in the Arabidopsis root mycobiome.</title>
        <authorList>
            <person name="Mesny F."/>
            <person name="Miyauchi S."/>
            <person name="Thiergart T."/>
            <person name="Pickel B."/>
            <person name="Atanasova L."/>
            <person name="Karlsson M."/>
            <person name="Huettel B."/>
            <person name="Barry K.W."/>
            <person name="Haridas S."/>
            <person name="Chen C."/>
            <person name="Bauer D."/>
            <person name="Andreopoulos W."/>
            <person name="Pangilinan J."/>
            <person name="LaButti K."/>
            <person name="Riley R."/>
            <person name="Lipzen A."/>
            <person name="Clum A."/>
            <person name="Drula E."/>
            <person name="Henrissat B."/>
            <person name="Kohler A."/>
            <person name="Grigoriev I.V."/>
            <person name="Martin F.M."/>
            <person name="Hacquard S."/>
        </authorList>
    </citation>
    <scope>NUCLEOTIDE SEQUENCE</scope>
    <source>
        <strain evidence="13">MPI-CAGE-CH-0235</strain>
    </source>
</reference>
<protein>
    <submittedName>
        <fullName evidence="13">Synaptobrevin protein</fullName>
    </submittedName>
</protein>
<dbReference type="InterPro" id="IPR019150">
    <property type="entry name" value="Vesicle_transport_protein_Use1"/>
</dbReference>
<dbReference type="GO" id="GO:0005789">
    <property type="term" value="C:endoplasmic reticulum membrane"/>
    <property type="evidence" value="ECO:0007669"/>
    <property type="project" value="UniProtKB-SubCell"/>
</dbReference>
<keyword evidence="3" id="KW-0813">Transport</keyword>
<dbReference type="EMBL" id="JAGPNK010000002">
    <property type="protein sequence ID" value="KAH7326413.1"/>
    <property type="molecule type" value="Genomic_DNA"/>
</dbReference>
<evidence type="ECO:0000256" key="9">
    <source>
        <dbReference type="ARBA" id="ARBA00023136"/>
    </source>
</evidence>
<name>A0A8K0T1W0_9HYPO</name>
<accession>A0A8K0T1W0</accession>
<evidence type="ECO:0000313" key="13">
    <source>
        <dbReference type="EMBL" id="KAH7326413.1"/>
    </source>
</evidence>
<dbReference type="GO" id="GO:0006890">
    <property type="term" value="P:retrograde vesicle-mediated transport, Golgi to endoplasmic reticulum"/>
    <property type="evidence" value="ECO:0007669"/>
    <property type="project" value="TreeGrafter"/>
</dbReference>
<keyword evidence="10" id="KW-0175">Coiled coil</keyword>
<feature type="coiled-coil region" evidence="10">
    <location>
        <begin position="53"/>
        <end position="110"/>
    </location>
</feature>
<dbReference type="Proteomes" id="UP000813444">
    <property type="component" value="Unassembled WGS sequence"/>
</dbReference>
<keyword evidence="5" id="KW-0256">Endoplasmic reticulum</keyword>
<evidence type="ECO:0000256" key="7">
    <source>
        <dbReference type="ARBA" id="ARBA00022927"/>
    </source>
</evidence>